<dbReference type="Proteomes" id="UP000019184">
    <property type="component" value="Unassembled WGS sequence"/>
</dbReference>
<accession>A0A7U7GD98</accession>
<evidence type="ECO:0000313" key="2">
    <source>
        <dbReference type="EMBL" id="CDH46293.1"/>
    </source>
</evidence>
<evidence type="ECO:0000256" key="1">
    <source>
        <dbReference type="SAM" id="MobiDB-lite"/>
    </source>
</evidence>
<comment type="caution">
    <text evidence="2">The sequence shown here is derived from an EMBL/GenBank/DDBJ whole genome shotgun (WGS) entry which is preliminary data.</text>
</comment>
<proteinExistence type="predicted"/>
<keyword evidence="3" id="KW-1185">Reference proteome</keyword>
<name>A0A7U7GD98_9GAMM</name>
<sequence length="59" mass="6470">MGKHETDQDVMPLRNMGEGSEPQGSVTRPLRVDGRERPAPNIKSGPCFARFALPPRPKG</sequence>
<gene>
    <name evidence="2" type="ORF">BN874_420006</name>
</gene>
<organism evidence="2 3">
    <name type="scientific">Candidatus Contendobacter odensis Run_B_J11</name>
    <dbReference type="NCBI Taxonomy" id="1400861"/>
    <lineage>
        <taxon>Bacteria</taxon>
        <taxon>Pseudomonadati</taxon>
        <taxon>Pseudomonadota</taxon>
        <taxon>Gammaproteobacteria</taxon>
        <taxon>Candidatus Competibacteraceae</taxon>
        <taxon>Candidatus Contendibacter</taxon>
    </lineage>
</organism>
<reference evidence="2 3" key="1">
    <citation type="journal article" date="2014" name="ISME J.">
        <title>Candidatus Competibacter-lineage genomes retrieved from metagenomes reveal functional metabolic diversity.</title>
        <authorList>
            <person name="McIlroy S.J."/>
            <person name="Albertsen M."/>
            <person name="Andresen E.K."/>
            <person name="Saunders A.M."/>
            <person name="Kristiansen R."/>
            <person name="Stokholm-Bjerregaard M."/>
            <person name="Nielsen K.L."/>
            <person name="Nielsen P.H."/>
        </authorList>
    </citation>
    <scope>NUCLEOTIDE SEQUENCE [LARGE SCALE GENOMIC DNA]</scope>
    <source>
        <strain evidence="2 3">Run_B_J11</strain>
    </source>
</reference>
<dbReference type="AlphaFoldDB" id="A0A7U7GD98"/>
<evidence type="ECO:0000313" key="3">
    <source>
        <dbReference type="Proteomes" id="UP000019184"/>
    </source>
</evidence>
<dbReference type="EMBL" id="CBTK010000257">
    <property type="protein sequence ID" value="CDH46293.1"/>
    <property type="molecule type" value="Genomic_DNA"/>
</dbReference>
<feature type="region of interest" description="Disordered" evidence="1">
    <location>
        <begin position="1"/>
        <end position="59"/>
    </location>
</feature>
<protein>
    <submittedName>
        <fullName evidence="2">Uncharacterized protein</fullName>
    </submittedName>
</protein>